<reference evidence="2 4" key="2">
    <citation type="submission" date="2018-10" db="EMBL/GenBank/DDBJ databases">
        <title>Genomic Encyclopedia of Type Strains, Phase IV (KMG-IV): sequencing the most valuable type-strain genomes for metagenomic binning, comparative biology and taxonomic classification.</title>
        <authorList>
            <person name="Goeker M."/>
        </authorList>
    </citation>
    <scope>NUCLEOTIDE SEQUENCE [LARGE SCALE GENOMIC DNA]</scope>
    <source>
        <strain evidence="2 4">DSM 19791</strain>
    </source>
</reference>
<evidence type="ECO:0000313" key="4">
    <source>
        <dbReference type="Proteomes" id="UP000276029"/>
    </source>
</evidence>
<accession>A0AAD1D4H7</accession>
<dbReference type="KEGG" id="smic:SmB9_08850"/>
<organism evidence="1 3">
    <name type="scientific">Sphingosinicella microcystinivorans</name>
    <dbReference type="NCBI Taxonomy" id="335406"/>
    <lineage>
        <taxon>Bacteria</taxon>
        <taxon>Pseudomonadati</taxon>
        <taxon>Pseudomonadota</taxon>
        <taxon>Alphaproteobacteria</taxon>
        <taxon>Sphingomonadales</taxon>
        <taxon>Sphingosinicellaceae</taxon>
        <taxon>Sphingosinicella</taxon>
    </lineage>
</organism>
<dbReference type="InterPro" id="IPR012347">
    <property type="entry name" value="Ferritin-like"/>
</dbReference>
<keyword evidence="4" id="KW-1185">Reference proteome</keyword>
<dbReference type="InterPro" id="IPR007814">
    <property type="entry name" value="PaaA_PaaC"/>
</dbReference>
<name>A0AAD1D4H7_SPHMI</name>
<dbReference type="PIRSF" id="PIRSF037834">
    <property type="entry name" value="PA_CoA_Oase3"/>
    <property type="match status" value="1"/>
</dbReference>
<dbReference type="Proteomes" id="UP000275727">
    <property type="component" value="Chromosome"/>
</dbReference>
<evidence type="ECO:0000313" key="1">
    <source>
        <dbReference type="EMBL" id="BBE33227.1"/>
    </source>
</evidence>
<dbReference type="RefSeq" id="WP_121053321.1">
    <property type="nucleotide sequence ID" value="NZ_AP018711.1"/>
</dbReference>
<dbReference type="GO" id="GO:0010124">
    <property type="term" value="P:phenylacetate catabolic process"/>
    <property type="evidence" value="ECO:0007669"/>
    <property type="project" value="InterPro"/>
</dbReference>
<dbReference type="AlphaFoldDB" id="A0AAD1D4H7"/>
<dbReference type="InterPro" id="IPR009078">
    <property type="entry name" value="Ferritin-like_SF"/>
</dbReference>
<reference evidence="1 3" key="1">
    <citation type="submission" date="2018-06" db="EMBL/GenBank/DDBJ databases">
        <title>Complete Genome Sequence of the Microcystin-Degrading Bacterium Sphingosinicella microcystinivorans Strain B-9.</title>
        <authorList>
            <person name="Jin H."/>
            <person name="Nishizawa T."/>
            <person name="Guo Y."/>
            <person name="Nishizawa A."/>
            <person name="Park H."/>
            <person name="Kato H."/>
            <person name="Tsuji K."/>
            <person name="Harada K."/>
        </authorList>
    </citation>
    <scope>NUCLEOTIDE SEQUENCE [LARGE SCALE GENOMIC DNA]</scope>
    <source>
        <strain evidence="1 3">B9</strain>
    </source>
</reference>
<dbReference type="GO" id="GO:0005829">
    <property type="term" value="C:cytosol"/>
    <property type="evidence" value="ECO:0007669"/>
    <property type="project" value="TreeGrafter"/>
</dbReference>
<dbReference type="PANTHER" id="PTHR30458:SF0">
    <property type="entry name" value="1,2-PHENYLACETYL-COA EPOXIDASE, SUBUNIT C"/>
    <property type="match status" value="1"/>
</dbReference>
<dbReference type="NCBIfam" id="TIGR02158">
    <property type="entry name" value="PA_CoA_Oxy3"/>
    <property type="match status" value="1"/>
</dbReference>
<dbReference type="Gene3D" id="1.20.1260.10">
    <property type="match status" value="1"/>
</dbReference>
<sequence>MENALFTYALRLGDDSLVLGQRLSEWCGHAPTIEVDLSLANVALDLVGQAQLFLGYAGEVEGKGRDADRLAFHRDVLAWTNCLMVEQPNGDFGRTIARQFLFSTWQKALFDKLALSKDARLAEIAAKAVKEVAYHADLAAEWVIRLGDGTEESRTRMIDGLDWHWRFVDELFQTDAVTDALVAEGIAVDPTALRPVFEARVAAVLAEAGLPEIKLPRPIVGGRKGHHSEHLGHMLAVMQHIPRTYPEAVW</sequence>
<dbReference type="InterPro" id="IPR052703">
    <property type="entry name" value="Aromatic_CoA_ox/epox"/>
</dbReference>
<dbReference type="PANTHER" id="PTHR30458">
    <property type="entry name" value="PHENYLACETIC ACID DEGRADATION PROTEIN PAA"/>
    <property type="match status" value="1"/>
</dbReference>
<dbReference type="InterPro" id="IPR011882">
    <property type="entry name" value="PaaC"/>
</dbReference>
<evidence type="ECO:0000313" key="3">
    <source>
        <dbReference type="Proteomes" id="UP000275727"/>
    </source>
</evidence>
<protein>
    <submittedName>
        <fullName evidence="1">Phenylacetic acid degradation protein</fullName>
    </submittedName>
    <submittedName>
        <fullName evidence="2">Ring-1,2-phenylacetyl-CoA epoxidase subunit PaaC</fullName>
    </submittedName>
</protein>
<gene>
    <name evidence="1" type="primary">paaC</name>
    <name evidence="2" type="ORF">DFR51_3403</name>
    <name evidence="1" type="ORF">SmB9_08850</name>
</gene>
<proteinExistence type="predicted"/>
<dbReference type="EMBL" id="RBWX01000011">
    <property type="protein sequence ID" value="RKS85483.1"/>
    <property type="molecule type" value="Genomic_DNA"/>
</dbReference>
<dbReference type="Pfam" id="PF05138">
    <property type="entry name" value="PaaA_PaaC"/>
    <property type="match status" value="1"/>
</dbReference>
<evidence type="ECO:0000313" key="2">
    <source>
        <dbReference type="EMBL" id="RKS85483.1"/>
    </source>
</evidence>
<dbReference type="EMBL" id="AP018711">
    <property type="protein sequence ID" value="BBE33227.1"/>
    <property type="molecule type" value="Genomic_DNA"/>
</dbReference>
<dbReference type="Proteomes" id="UP000276029">
    <property type="component" value="Unassembled WGS sequence"/>
</dbReference>
<dbReference type="SUPFAM" id="SSF47240">
    <property type="entry name" value="Ferritin-like"/>
    <property type="match status" value="1"/>
</dbReference>